<dbReference type="PANTHER" id="PTHR38590:SF1">
    <property type="entry name" value="BLL0828 PROTEIN"/>
    <property type="match status" value="1"/>
</dbReference>
<keyword evidence="3" id="KW-0378">Hydrolase</keyword>
<gene>
    <name evidence="3" type="ORF">Q9L42_000610</name>
</gene>
<keyword evidence="4" id="KW-1185">Reference proteome</keyword>
<dbReference type="SUPFAM" id="SSF52980">
    <property type="entry name" value="Restriction endonuclease-like"/>
    <property type="match status" value="1"/>
</dbReference>
<dbReference type="GO" id="GO:0004519">
    <property type="term" value="F:endonuclease activity"/>
    <property type="evidence" value="ECO:0007669"/>
    <property type="project" value="UniProtKB-KW"/>
</dbReference>
<proteinExistence type="predicted"/>
<feature type="compositionally biased region" description="Polar residues" evidence="1">
    <location>
        <begin position="129"/>
        <end position="139"/>
    </location>
</feature>
<feature type="compositionally biased region" description="Polar residues" evidence="1">
    <location>
        <begin position="146"/>
        <end position="160"/>
    </location>
</feature>
<reference evidence="3 4" key="1">
    <citation type="journal article" date="2024" name="Microbiology">
        <title>Methylomarinum rosea sp. nov., a novel halophilic methanotrophic bacterium from the hypersaline Lake Elton.</title>
        <authorList>
            <person name="Suleimanov R.Z."/>
            <person name="Oshkin I.Y."/>
            <person name="Danilova O.V."/>
            <person name="Suzina N.E."/>
            <person name="Dedysh S.N."/>
        </authorList>
    </citation>
    <scope>NUCLEOTIDE SEQUENCE [LARGE SCALE GENOMIC DNA]</scope>
    <source>
        <strain evidence="3 4">Ch1-1</strain>
    </source>
</reference>
<dbReference type="KEGG" id="mech:Q9L42_000610"/>
<evidence type="ECO:0000313" key="3">
    <source>
        <dbReference type="EMBL" id="XBS20663.1"/>
    </source>
</evidence>
<dbReference type="RefSeq" id="WP_349431721.1">
    <property type="nucleotide sequence ID" value="NZ_CP157743.1"/>
</dbReference>
<dbReference type="AlphaFoldDB" id="A0AAU7NUL7"/>
<dbReference type="InterPro" id="IPR047216">
    <property type="entry name" value="Endonuclease_DUF559_bact"/>
</dbReference>
<keyword evidence="3" id="KW-0255">Endonuclease</keyword>
<dbReference type="CDD" id="cd01038">
    <property type="entry name" value="Endonuclease_DUF559"/>
    <property type="match status" value="1"/>
</dbReference>
<protein>
    <submittedName>
        <fullName evidence="3">Endonuclease domain-containing protein</fullName>
    </submittedName>
</protein>
<accession>A0AAU7NUL7</accession>
<dbReference type="Pfam" id="PF04480">
    <property type="entry name" value="DUF559"/>
    <property type="match status" value="1"/>
</dbReference>
<organism evidence="3 4">
    <name type="scientific">Methylomarinum roseum</name>
    <dbReference type="NCBI Taxonomy" id="3067653"/>
    <lineage>
        <taxon>Bacteria</taxon>
        <taxon>Pseudomonadati</taxon>
        <taxon>Pseudomonadota</taxon>
        <taxon>Gammaproteobacteria</taxon>
        <taxon>Methylococcales</taxon>
        <taxon>Methylococcaceae</taxon>
        <taxon>Methylomarinum</taxon>
    </lineage>
</organism>
<dbReference type="EMBL" id="CP157743">
    <property type="protein sequence ID" value="XBS20663.1"/>
    <property type="molecule type" value="Genomic_DNA"/>
</dbReference>
<evidence type="ECO:0000313" key="4">
    <source>
        <dbReference type="Proteomes" id="UP001225378"/>
    </source>
</evidence>
<evidence type="ECO:0000259" key="2">
    <source>
        <dbReference type="Pfam" id="PF04480"/>
    </source>
</evidence>
<dbReference type="InterPro" id="IPR007569">
    <property type="entry name" value="DUF559"/>
</dbReference>
<name>A0AAU7NUL7_9GAMM</name>
<dbReference type="Gene3D" id="3.40.960.10">
    <property type="entry name" value="VSR Endonuclease"/>
    <property type="match status" value="1"/>
</dbReference>
<feature type="region of interest" description="Disordered" evidence="1">
    <location>
        <begin position="116"/>
        <end position="197"/>
    </location>
</feature>
<sequence>MILPYDKALKANSRALRSNLTDAEQKLWQGLRRKQINGWQFYRQKPIGPYIVDFYCAAARLVVELDGSQHFEAQHREADQNRDEYLRSLGLTVLRFDNRQVLAETEAVLEVIRRIPPSPPFSKGGDNATDLSSIPSSVDNHAYPLATNQASPLPTEETQNPVPPFEKGGLGGIKQNHSPTNDQPKNEDSIDKYTGWE</sequence>
<feature type="domain" description="DUF559" evidence="2">
    <location>
        <begin position="8"/>
        <end position="113"/>
    </location>
</feature>
<dbReference type="InterPro" id="IPR011335">
    <property type="entry name" value="Restrct_endonuc-II-like"/>
</dbReference>
<dbReference type="Proteomes" id="UP001225378">
    <property type="component" value="Chromosome"/>
</dbReference>
<keyword evidence="3" id="KW-0540">Nuclease</keyword>
<evidence type="ECO:0000256" key="1">
    <source>
        <dbReference type="SAM" id="MobiDB-lite"/>
    </source>
</evidence>
<dbReference type="PANTHER" id="PTHR38590">
    <property type="entry name" value="BLL0828 PROTEIN"/>
    <property type="match status" value="1"/>
</dbReference>